<comment type="caution">
    <text evidence="1">The sequence shown here is derived from an EMBL/GenBank/DDBJ whole genome shotgun (WGS) entry which is preliminary data.</text>
</comment>
<sequence length="173" mass="19815">MLPTMNGDHTACGPPEFRAEFTRRAILNDDRPRPEAVPLPTAAGVMAAVVTRSRTQEEDDHGEPMGPLEYQAERWGWIKAHQESDLRSNIPIQFLNGETDRFSRAQIRKLSKKAELFVVDERGVLYCLSSTRDRPRDMTDELRLVVPEMLRLDMPHYAHEGFQGGHQEVTRTF</sequence>
<protein>
    <submittedName>
        <fullName evidence="1">Unnamed protein product</fullName>
    </submittedName>
</protein>
<gene>
    <name evidence="1" type="ORF">Pfra01_001910600</name>
</gene>
<name>A0A9W6Y0K1_9STRA</name>
<keyword evidence="2" id="KW-1185">Reference proteome</keyword>
<dbReference type="OrthoDB" id="126096at2759"/>
<evidence type="ECO:0000313" key="2">
    <source>
        <dbReference type="Proteomes" id="UP001165121"/>
    </source>
</evidence>
<reference evidence="1" key="1">
    <citation type="submission" date="2023-04" db="EMBL/GenBank/DDBJ databases">
        <title>Phytophthora fragariaefolia NBRC 109709.</title>
        <authorList>
            <person name="Ichikawa N."/>
            <person name="Sato H."/>
            <person name="Tonouchi N."/>
        </authorList>
    </citation>
    <scope>NUCLEOTIDE SEQUENCE</scope>
    <source>
        <strain evidence="1">NBRC 109709</strain>
    </source>
</reference>
<accession>A0A9W6Y0K1</accession>
<proteinExistence type="predicted"/>
<dbReference type="EMBL" id="BSXT01002426">
    <property type="protein sequence ID" value="GMF48904.1"/>
    <property type="molecule type" value="Genomic_DNA"/>
</dbReference>
<dbReference type="Proteomes" id="UP001165121">
    <property type="component" value="Unassembled WGS sequence"/>
</dbReference>
<evidence type="ECO:0000313" key="1">
    <source>
        <dbReference type="EMBL" id="GMF48904.1"/>
    </source>
</evidence>
<dbReference type="AlphaFoldDB" id="A0A9W6Y0K1"/>
<organism evidence="1 2">
    <name type="scientific">Phytophthora fragariaefolia</name>
    <dbReference type="NCBI Taxonomy" id="1490495"/>
    <lineage>
        <taxon>Eukaryota</taxon>
        <taxon>Sar</taxon>
        <taxon>Stramenopiles</taxon>
        <taxon>Oomycota</taxon>
        <taxon>Peronosporomycetes</taxon>
        <taxon>Peronosporales</taxon>
        <taxon>Peronosporaceae</taxon>
        <taxon>Phytophthora</taxon>
    </lineage>
</organism>